<name>A0ABP9N398_9GAMM</name>
<evidence type="ECO:0000313" key="3">
    <source>
        <dbReference type="EMBL" id="GAA5108562.1"/>
    </source>
</evidence>
<comment type="caution">
    <text evidence="3">The sequence shown here is derived from an EMBL/GenBank/DDBJ whole genome shotgun (WGS) entry which is preliminary data.</text>
</comment>
<dbReference type="EMBL" id="BAABHY010000001">
    <property type="protein sequence ID" value="GAA5108562.1"/>
    <property type="molecule type" value="Genomic_DNA"/>
</dbReference>
<dbReference type="RefSeq" id="WP_345489656.1">
    <property type="nucleotide sequence ID" value="NZ_BAABHY010000001.1"/>
</dbReference>
<keyword evidence="1" id="KW-1133">Transmembrane helix</keyword>
<sequence>MLFFTSQPLLLSSLFPTKKILFLQLTLIVFASFSYHPYAMTALTAMTAKTIQGSKPILNSDNAGDVMLSLDYKTKNITDTSVFASLSDKFSDYLAKGSMDSASQFYADNDGDIAATQPITFVNDSLKITWKKVDGTTVTTTSTTTLSDAGLAIGDTVQAIISAVVNITSAYGDPFVNQATIQKTVNLVIPNQLSGIKTLSQSPPVTFDTDSGFPTVGFYNAKFDLVMQDTASATNYTWSSSHSSIAAIDSSSGRVTLVNRGDGTDVTLTATGKTGTPFANHKLTYTIKTPIKWFVNSTSPSSGTWGSSVSAVCNNLTSTSGEPNASFSKGTYSYSSASYLTSAQYSNLNNVAGTRKIGSLFGEWGNLIQYTNAGWNNGWYYAKEFQGSYPQVFNSTTGALTRDTGLANRFIVCIRNES</sequence>
<dbReference type="InterPro" id="IPR016186">
    <property type="entry name" value="C-type_lectin-like/link_sf"/>
</dbReference>
<feature type="transmembrane region" description="Helical" evidence="1">
    <location>
        <begin position="20"/>
        <end position="39"/>
    </location>
</feature>
<dbReference type="SUPFAM" id="SSF49373">
    <property type="entry name" value="Invasin/intimin cell-adhesion fragments"/>
    <property type="match status" value="1"/>
</dbReference>
<keyword evidence="1" id="KW-0472">Membrane</keyword>
<reference evidence="4" key="1">
    <citation type="journal article" date="2019" name="Int. J. Syst. Evol. Microbiol.">
        <title>The Global Catalogue of Microorganisms (GCM) 10K type strain sequencing project: providing services to taxonomists for standard genome sequencing and annotation.</title>
        <authorList>
            <consortium name="The Broad Institute Genomics Platform"/>
            <consortium name="The Broad Institute Genome Sequencing Center for Infectious Disease"/>
            <person name="Wu L."/>
            <person name="Ma J."/>
        </authorList>
    </citation>
    <scope>NUCLEOTIDE SEQUENCE [LARGE SCALE GENOMIC DNA]</scope>
    <source>
        <strain evidence="4">JCM 18050</strain>
    </source>
</reference>
<protein>
    <recommendedName>
        <fullName evidence="2">Invasin domain-containing protein</fullName>
    </recommendedName>
</protein>
<dbReference type="Gene3D" id="3.10.100.10">
    <property type="entry name" value="Mannose-Binding Protein A, subunit A"/>
    <property type="match status" value="1"/>
</dbReference>
<dbReference type="Pfam" id="PF21764">
    <property type="entry name" value="Invasin_D4"/>
    <property type="match status" value="1"/>
</dbReference>
<feature type="domain" description="Invasin" evidence="2">
    <location>
        <begin position="206"/>
        <end position="274"/>
    </location>
</feature>
<gene>
    <name evidence="3" type="ORF">GCM10023211_11000</name>
</gene>
<dbReference type="InterPro" id="IPR048658">
    <property type="entry name" value="Invasin_D4"/>
</dbReference>
<evidence type="ECO:0000259" key="2">
    <source>
        <dbReference type="Pfam" id="PF21764"/>
    </source>
</evidence>
<evidence type="ECO:0000313" key="4">
    <source>
        <dbReference type="Proteomes" id="UP001500171"/>
    </source>
</evidence>
<accession>A0ABP9N398</accession>
<keyword evidence="1" id="KW-0812">Transmembrane</keyword>
<keyword evidence="4" id="KW-1185">Reference proteome</keyword>
<proteinExistence type="predicted"/>
<dbReference type="Proteomes" id="UP001500171">
    <property type="component" value="Unassembled WGS sequence"/>
</dbReference>
<dbReference type="InterPro" id="IPR008964">
    <property type="entry name" value="Invasin/intimin_cell_adhesion"/>
</dbReference>
<dbReference type="Gene3D" id="2.60.40.1080">
    <property type="match status" value="1"/>
</dbReference>
<evidence type="ECO:0000256" key="1">
    <source>
        <dbReference type="SAM" id="Phobius"/>
    </source>
</evidence>
<organism evidence="3 4">
    <name type="scientific">Orbus sasakiae</name>
    <dbReference type="NCBI Taxonomy" id="1078475"/>
    <lineage>
        <taxon>Bacteria</taxon>
        <taxon>Pseudomonadati</taxon>
        <taxon>Pseudomonadota</taxon>
        <taxon>Gammaproteobacteria</taxon>
        <taxon>Orbales</taxon>
        <taxon>Orbaceae</taxon>
        <taxon>Orbus</taxon>
    </lineage>
</organism>